<feature type="region of interest" description="Disordered" evidence="1">
    <location>
        <begin position="1"/>
        <end position="66"/>
    </location>
</feature>
<evidence type="ECO:0000313" key="2">
    <source>
        <dbReference type="EMBL" id="JAA50509.1"/>
    </source>
</evidence>
<organism evidence="2">
    <name type="scientific">Desmodus rotundus</name>
    <name type="common">Vampire bat</name>
    <dbReference type="NCBI Taxonomy" id="9430"/>
    <lineage>
        <taxon>Eukaryota</taxon>
        <taxon>Metazoa</taxon>
        <taxon>Chordata</taxon>
        <taxon>Craniata</taxon>
        <taxon>Vertebrata</taxon>
        <taxon>Euteleostomi</taxon>
        <taxon>Mammalia</taxon>
        <taxon>Eutheria</taxon>
        <taxon>Laurasiatheria</taxon>
        <taxon>Chiroptera</taxon>
        <taxon>Yangochiroptera</taxon>
        <taxon>Phyllostomidae</taxon>
        <taxon>Desmodontinae</taxon>
        <taxon>Desmodus</taxon>
    </lineage>
</organism>
<sequence length="120" mass="13030">LRGEAASESPGTLTPRPSCDPAYPTAPHPLRTGREVSAPARDTTLWSSWGRGHRRPQGCGASAGRNASWTSSLAVPSFCDDSRVTFWNPIDLAVSRSWRGPLNARDRQDALLTLDTVPEF</sequence>
<dbReference type="AlphaFoldDB" id="K9J4K5"/>
<name>K9J4K5_DESRO</name>
<reference evidence="2" key="1">
    <citation type="submission" date="2012-11" db="EMBL/GenBank/DDBJ databases">
        <title>The Vampirome: Transcriptome and Proteome Analysis of the Submandibular and Accessory Glands of the Vampire Bat and Vector of Human Rabies, Desmodus rotundus.</title>
        <authorList>
            <person name="Francischetti I.M.B."/>
            <person name="Assumpcao T.C.F."/>
            <person name="Ma D."/>
            <person name="Vicente E.C."/>
            <person name="Ribeiro J.M.C."/>
        </authorList>
    </citation>
    <scope>NUCLEOTIDE SEQUENCE</scope>
    <source>
        <tissue evidence="2">Salivary gland</tissue>
    </source>
</reference>
<accession>K9J4K5</accession>
<evidence type="ECO:0000256" key="1">
    <source>
        <dbReference type="SAM" id="MobiDB-lite"/>
    </source>
</evidence>
<protein>
    <submittedName>
        <fullName evidence="2">Uncharacterized protein</fullName>
    </submittedName>
</protein>
<dbReference type="EMBL" id="GABZ01003016">
    <property type="protein sequence ID" value="JAA50509.1"/>
    <property type="molecule type" value="mRNA"/>
</dbReference>
<proteinExistence type="evidence at transcript level"/>
<feature type="non-terminal residue" evidence="2">
    <location>
        <position position="1"/>
    </location>
</feature>